<keyword evidence="1" id="KW-0805">Transcription regulation</keyword>
<evidence type="ECO:0000256" key="2">
    <source>
        <dbReference type="ARBA" id="ARBA00023125"/>
    </source>
</evidence>
<dbReference type="InterPro" id="IPR000524">
    <property type="entry name" value="Tscrpt_reg_HTH_GntR"/>
</dbReference>
<dbReference type="InterPro" id="IPR011663">
    <property type="entry name" value="UTRA"/>
</dbReference>
<dbReference type="OrthoDB" id="457376at2"/>
<dbReference type="PANTHER" id="PTHR44846">
    <property type="entry name" value="MANNOSYL-D-GLYCERATE TRANSPORT/METABOLISM SYSTEM REPRESSOR MNGR-RELATED"/>
    <property type="match status" value="1"/>
</dbReference>
<evidence type="ECO:0000313" key="6">
    <source>
        <dbReference type="Proteomes" id="UP000019248"/>
    </source>
</evidence>
<dbReference type="Pfam" id="PF07702">
    <property type="entry name" value="UTRA"/>
    <property type="match status" value="1"/>
</dbReference>
<dbReference type="Proteomes" id="UP000019248">
    <property type="component" value="Unassembled WGS sequence"/>
</dbReference>
<dbReference type="InterPro" id="IPR028978">
    <property type="entry name" value="Chorismate_lyase_/UTRA_dom_sf"/>
</dbReference>
<dbReference type="SMART" id="SM00866">
    <property type="entry name" value="UTRA"/>
    <property type="match status" value="1"/>
</dbReference>
<dbReference type="CDD" id="cd07377">
    <property type="entry name" value="WHTH_GntR"/>
    <property type="match status" value="1"/>
</dbReference>
<dbReference type="InterPro" id="IPR050679">
    <property type="entry name" value="Bact_HTH_transcr_reg"/>
</dbReference>
<accession>W7D4J3</accession>
<reference evidence="5 6" key="1">
    <citation type="journal article" date="2014" name="Int. J. Syst. Evol. Microbiol.">
        <title>Listeria floridensis sp. nov., Listeria aquatica sp. nov., Listeria cornellensis sp. nov., Listeria riparia sp. nov. and Listeria grandensis sp. nov., from agricultural and natural environments.</title>
        <authorList>
            <person name="den Bakker H.C."/>
            <person name="Warchocki S."/>
            <person name="Wright E.M."/>
            <person name="Allred A.F."/>
            <person name="Ahlstrom C."/>
            <person name="Manuel C.S."/>
            <person name="Stasiewicz M.J."/>
            <person name="Burrell A."/>
            <person name="Roof S."/>
            <person name="Strawn L."/>
            <person name="Fortes E.D."/>
            <person name="Nightingale K.K."/>
            <person name="Kephart D."/>
            <person name="Wiedmann M."/>
        </authorList>
    </citation>
    <scope>NUCLEOTIDE SEQUENCE [LARGE SCALE GENOMIC DNA]</scope>
    <source>
        <strain evidence="5 6">FSL S10-1204</strain>
    </source>
</reference>
<dbReference type="PANTHER" id="PTHR44846:SF1">
    <property type="entry name" value="MANNOSYL-D-GLYCERATE TRANSPORT_METABOLISM SYSTEM REPRESSOR MNGR-RELATED"/>
    <property type="match status" value="1"/>
</dbReference>
<evidence type="ECO:0000256" key="3">
    <source>
        <dbReference type="ARBA" id="ARBA00023163"/>
    </source>
</evidence>
<protein>
    <submittedName>
        <fullName evidence="5">GntR family transcriptional regulator</fullName>
    </submittedName>
</protein>
<evidence type="ECO:0000256" key="1">
    <source>
        <dbReference type="ARBA" id="ARBA00023015"/>
    </source>
</evidence>
<dbReference type="RefSeq" id="WP_036102056.1">
    <property type="nucleotide sequence ID" value="NZ_AODL01000033.1"/>
</dbReference>
<dbReference type="SUPFAM" id="SSF46785">
    <property type="entry name" value="Winged helix' DNA-binding domain"/>
    <property type="match status" value="1"/>
</dbReference>
<feature type="domain" description="HTH gntR-type" evidence="4">
    <location>
        <begin position="5"/>
        <end position="73"/>
    </location>
</feature>
<dbReference type="InterPro" id="IPR036388">
    <property type="entry name" value="WH-like_DNA-bd_sf"/>
</dbReference>
<dbReference type="GO" id="GO:0003700">
    <property type="term" value="F:DNA-binding transcription factor activity"/>
    <property type="evidence" value="ECO:0007669"/>
    <property type="project" value="InterPro"/>
</dbReference>
<evidence type="ECO:0000259" key="4">
    <source>
        <dbReference type="PROSITE" id="PS50949"/>
    </source>
</evidence>
<dbReference type="InterPro" id="IPR036390">
    <property type="entry name" value="WH_DNA-bd_sf"/>
</dbReference>
<dbReference type="PATRIC" id="fig|1265816.5.peg.3085"/>
<sequence>MKTNKVLYQEISLKIKKNIFNGTYPVGSYIPSEPELEKIFGVSKVTIRQAVSVLAAEGYVEKQRGRGTRVISNQLFNKLSKAKSFSKIVEESGFSIRKEILNIETISHSENHVIAQAFDEKVTHIQRMYFLSEKPYIIYHHYIQKVNDVLPENLNLDHISLYQLLKENHQIVASFDDQFEVVALHSEEQALLKTDTNMALKRTRQSYNQEGTLIEYSIGIYNTKVFPYRIEYEV</sequence>
<dbReference type="PROSITE" id="PS50949">
    <property type="entry name" value="HTH_GNTR"/>
    <property type="match status" value="1"/>
</dbReference>
<dbReference type="Gene3D" id="1.10.10.10">
    <property type="entry name" value="Winged helix-like DNA-binding domain superfamily/Winged helix DNA-binding domain"/>
    <property type="match status" value="1"/>
</dbReference>
<dbReference type="GO" id="GO:0045892">
    <property type="term" value="P:negative regulation of DNA-templated transcription"/>
    <property type="evidence" value="ECO:0007669"/>
    <property type="project" value="TreeGrafter"/>
</dbReference>
<gene>
    <name evidence="5" type="ORF">PRIP_15612</name>
</gene>
<proteinExistence type="predicted"/>
<dbReference type="GO" id="GO:0003677">
    <property type="term" value="F:DNA binding"/>
    <property type="evidence" value="ECO:0007669"/>
    <property type="project" value="UniProtKB-KW"/>
</dbReference>
<dbReference type="SMART" id="SM00345">
    <property type="entry name" value="HTH_GNTR"/>
    <property type="match status" value="1"/>
</dbReference>
<comment type="caution">
    <text evidence="5">The sequence shown here is derived from an EMBL/GenBank/DDBJ whole genome shotgun (WGS) entry which is preliminary data.</text>
</comment>
<dbReference type="Gene3D" id="3.40.1410.10">
    <property type="entry name" value="Chorismate lyase-like"/>
    <property type="match status" value="1"/>
</dbReference>
<keyword evidence="6" id="KW-1185">Reference proteome</keyword>
<organism evidence="5 6">
    <name type="scientific">Listeria riparia FSL S10-1204</name>
    <dbReference type="NCBI Taxonomy" id="1265816"/>
    <lineage>
        <taxon>Bacteria</taxon>
        <taxon>Bacillati</taxon>
        <taxon>Bacillota</taxon>
        <taxon>Bacilli</taxon>
        <taxon>Bacillales</taxon>
        <taxon>Listeriaceae</taxon>
        <taxon>Listeria</taxon>
    </lineage>
</organism>
<keyword evidence="3" id="KW-0804">Transcription</keyword>
<dbReference type="EMBL" id="AODL01000033">
    <property type="protein sequence ID" value="EUJ42781.1"/>
    <property type="molecule type" value="Genomic_DNA"/>
</dbReference>
<evidence type="ECO:0000313" key="5">
    <source>
        <dbReference type="EMBL" id="EUJ42781.1"/>
    </source>
</evidence>
<dbReference type="SUPFAM" id="SSF64288">
    <property type="entry name" value="Chorismate lyase-like"/>
    <property type="match status" value="1"/>
</dbReference>
<dbReference type="PRINTS" id="PR00035">
    <property type="entry name" value="HTHGNTR"/>
</dbReference>
<keyword evidence="2" id="KW-0238">DNA-binding</keyword>
<dbReference type="Pfam" id="PF00392">
    <property type="entry name" value="GntR"/>
    <property type="match status" value="1"/>
</dbReference>
<name>W7D4J3_9LIST</name>
<dbReference type="AlphaFoldDB" id="W7D4J3"/>